<dbReference type="Pfam" id="PF13031">
    <property type="entry name" value="DUF3892"/>
    <property type="match status" value="1"/>
</dbReference>
<protein>
    <submittedName>
        <fullName evidence="1">DUF3892 domain-containing protein</fullName>
    </submittedName>
</protein>
<dbReference type="AlphaFoldDB" id="A0A2Z3KJT7"/>
<name>A0A2Z3KJT7_LACLL</name>
<evidence type="ECO:0000313" key="2">
    <source>
        <dbReference type="Proteomes" id="UP000245919"/>
    </source>
</evidence>
<dbReference type="RefSeq" id="WP_109991395.1">
    <property type="nucleotide sequence ID" value="NZ_CP028160.1"/>
</dbReference>
<proteinExistence type="predicted"/>
<organism evidence="1 2">
    <name type="scientific">Lactococcus lactis subsp. lactis</name>
    <name type="common">Streptococcus lactis</name>
    <dbReference type="NCBI Taxonomy" id="1360"/>
    <lineage>
        <taxon>Bacteria</taxon>
        <taxon>Bacillati</taxon>
        <taxon>Bacillota</taxon>
        <taxon>Bacilli</taxon>
        <taxon>Lactobacillales</taxon>
        <taxon>Streptococcaceae</taxon>
        <taxon>Lactococcus</taxon>
    </lineage>
</organism>
<accession>A0A2Z3KJT7</accession>
<gene>
    <name evidence="1" type="ORF">LL14B4_12785</name>
</gene>
<dbReference type="EMBL" id="CP028160">
    <property type="protein sequence ID" value="AWN66981.1"/>
    <property type="molecule type" value="Genomic_DNA"/>
</dbReference>
<sequence>MANYQITHIRVSDNNATSTEKITHVKILANDPAYTVNDIIGLIQQGHQFFYTTTPYQTTKSFIEVATSSLGNKYIRTKANYTTRDNLLSLPRF</sequence>
<reference evidence="1 2" key="1">
    <citation type="submission" date="2018-03" db="EMBL/GenBank/DDBJ databases">
        <title>Genome sequence of Lactococcus lactis strain 14B4 from almond drupe.</title>
        <authorList>
            <person name="Tran T.D."/>
            <person name="McGarvey J.A."/>
            <person name="Huynh S."/>
            <person name="Parker C.T."/>
        </authorList>
    </citation>
    <scope>NUCLEOTIDE SEQUENCE [LARGE SCALE GENOMIC DNA]</scope>
    <source>
        <strain evidence="1 2">14B4</strain>
    </source>
</reference>
<dbReference type="GeneID" id="89634653"/>
<dbReference type="Proteomes" id="UP000245919">
    <property type="component" value="Chromosome"/>
</dbReference>
<evidence type="ECO:0000313" key="1">
    <source>
        <dbReference type="EMBL" id="AWN66981.1"/>
    </source>
</evidence>
<dbReference type="InterPro" id="IPR024997">
    <property type="entry name" value="DUF3892"/>
</dbReference>